<proteinExistence type="predicted"/>
<feature type="region of interest" description="Disordered" evidence="1">
    <location>
        <begin position="1"/>
        <end position="25"/>
    </location>
</feature>
<gene>
    <name evidence="2" type="ORF">SAMN04488241_10564</name>
</gene>
<evidence type="ECO:0000256" key="1">
    <source>
        <dbReference type="SAM" id="MobiDB-lite"/>
    </source>
</evidence>
<evidence type="ECO:0000313" key="2">
    <source>
        <dbReference type="EMBL" id="SFP67326.1"/>
    </source>
</evidence>
<evidence type="ECO:0000313" key="3">
    <source>
        <dbReference type="Proteomes" id="UP000199586"/>
    </source>
</evidence>
<protein>
    <submittedName>
        <fullName evidence="2">Uncharacterized protein</fullName>
    </submittedName>
</protein>
<name>A0A1I5SAM8_9SPHN</name>
<dbReference type="AlphaFoldDB" id="A0A1I5SAM8"/>
<reference evidence="2 3" key="1">
    <citation type="submission" date="2016-10" db="EMBL/GenBank/DDBJ databases">
        <authorList>
            <person name="de Groot N.N."/>
        </authorList>
    </citation>
    <scope>NUCLEOTIDE SEQUENCE [LARGE SCALE GENOMIC DNA]</scope>
    <source>
        <strain evidence="2 3">CGMCC 1.9113</strain>
    </source>
</reference>
<dbReference type="EMBL" id="FOXP01000005">
    <property type="protein sequence ID" value="SFP67326.1"/>
    <property type="molecule type" value="Genomic_DNA"/>
</dbReference>
<accession>A0A1I5SAM8</accession>
<organism evidence="2 3">
    <name type="scientific">Sphingomonas rubra</name>
    <dbReference type="NCBI Taxonomy" id="634430"/>
    <lineage>
        <taxon>Bacteria</taxon>
        <taxon>Pseudomonadati</taxon>
        <taxon>Pseudomonadota</taxon>
        <taxon>Alphaproteobacteria</taxon>
        <taxon>Sphingomonadales</taxon>
        <taxon>Sphingomonadaceae</taxon>
        <taxon>Sphingomonas</taxon>
    </lineage>
</organism>
<sequence>MAQATAPATGSPMAPPGALSAEPGVDNGDKSLVILQSLLCLLREKNLLTRADIEELSEKVATRAANCARDPMPCRAGDAVAAASEMSAINAYIGQRYGGKHRRG</sequence>
<keyword evidence="3" id="KW-1185">Reference proteome</keyword>
<dbReference type="Proteomes" id="UP000199586">
    <property type="component" value="Unassembled WGS sequence"/>
</dbReference>